<evidence type="ECO:0000313" key="10">
    <source>
        <dbReference type="Proteomes" id="UP000249239"/>
    </source>
</evidence>
<evidence type="ECO:0000259" key="8">
    <source>
        <dbReference type="PROSITE" id="PS51841"/>
    </source>
</evidence>
<evidence type="ECO:0000256" key="7">
    <source>
        <dbReference type="SAM" id="SignalP"/>
    </source>
</evidence>
<keyword evidence="5 6" id="KW-0472">Membrane</keyword>
<dbReference type="InterPro" id="IPR001322">
    <property type="entry name" value="Lamin_tail_dom"/>
</dbReference>
<dbReference type="InterPro" id="IPR036415">
    <property type="entry name" value="Lamin_tail_dom_sf"/>
</dbReference>
<evidence type="ECO:0000256" key="1">
    <source>
        <dbReference type="ARBA" id="ARBA00004236"/>
    </source>
</evidence>
<comment type="caution">
    <text evidence="9">The sequence shown here is derived from an EMBL/GenBank/DDBJ whole genome shotgun (WGS) entry which is preliminary data.</text>
</comment>
<dbReference type="InterPro" id="IPR005899">
    <property type="entry name" value="Na_pump_deCOase"/>
</dbReference>
<feature type="domain" description="LTD" evidence="8">
    <location>
        <begin position="20"/>
        <end position="143"/>
    </location>
</feature>
<dbReference type="GO" id="GO:0015081">
    <property type="term" value="F:sodium ion transmembrane transporter activity"/>
    <property type="evidence" value="ECO:0007669"/>
    <property type="project" value="InterPro"/>
</dbReference>
<evidence type="ECO:0000256" key="6">
    <source>
        <dbReference type="SAM" id="Phobius"/>
    </source>
</evidence>
<keyword evidence="10" id="KW-1185">Reference proteome</keyword>
<gene>
    <name evidence="9" type="ORF">LX69_02534</name>
</gene>
<dbReference type="GO" id="GO:0036376">
    <property type="term" value="P:sodium ion export across plasma membrane"/>
    <property type="evidence" value="ECO:0007669"/>
    <property type="project" value="InterPro"/>
</dbReference>
<keyword evidence="2" id="KW-1003">Cell membrane</keyword>
<accession>A0A2W7N2C4</accession>
<feature type="signal peptide" evidence="7">
    <location>
        <begin position="1"/>
        <end position="19"/>
    </location>
</feature>
<dbReference type="SUPFAM" id="SSF74853">
    <property type="entry name" value="Lamin A/C globular tail domain"/>
    <property type="match status" value="1"/>
</dbReference>
<protein>
    <submittedName>
        <fullName evidence="9">Na+-transporting methylmalonyl-CoA/oxaloacetate decarboxylase gamma subunit</fullName>
    </submittedName>
</protein>
<evidence type="ECO:0000313" key="9">
    <source>
        <dbReference type="EMBL" id="PZX13853.1"/>
    </source>
</evidence>
<proteinExistence type="predicted"/>
<dbReference type="GO" id="GO:0005886">
    <property type="term" value="C:plasma membrane"/>
    <property type="evidence" value="ECO:0007669"/>
    <property type="project" value="UniProtKB-SubCell"/>
</dbReference>
<dbReference type="OrthoDB" id="9806464at2"/>
<evidence type="ECO:0000256" key="2">
    <source>
        <dbReference type="ARBA" id="ARBA00022475"/>
    </source>
</evidence>
<dbReference type="EMBL" id="QKZK01000022">
    <property type="protein sequence ID" value="PZX13853.1"/>
    <property type="molecule type" value="Genomic_DNA"/>
</dbReference>
<reference evidence="9 10" key="1">
    <citation type="submission" date="2018-06" db="EMBL/GenBank/DDBJ databases">
        <title>Genomic Encyclopedia of Archaeal and Bacterial Type Strains, Phase II (KMG-II): from individual species to whole genera.</title>
        <authorList>
            <person name="Goeker M."/>
        </authorList>
    </citation>
    <scope>NUCLEOTIDE SEQUENCE [LARGE SCALE GENOMIC DNA]</scope>
    <source>
        <strain evidence="9 10">DSM 6779</strain>
    </source>
</reference>
<sequence length="294" mass="32775">MRYIQVCLITACMMLTGLAGVATLNAQSTLDLRINELLVHNDSNYVDDYGRHGSWIEIFNSAYNTVDMGGMYLTNDLQQPTKYRIPKGQMITQIPSRSFLVFWADNRPTNGILHLNFELKDGGVLALYDASGKTLVDSVKIPDQSQHDVTWGRLEDGGTQWTYLKQTTPGSSNLTASPITGGERFVKVDPKGFGMTMIAMGVVFLALIVLFLFFKFMGWSLNRQGAGAKHAVPQSDMPEKATTSGEINAAIAMALYMHKNQLHDHENTVLTINQVSRTYSPWSSKIYGLRRNPR</sequence>
<keyword evidence="7" id="KW-0732">Signal</keyword>
<dbReference type="PROSITE" id="PS51841">
    <property type="entry name" value="LTD"/>
    <property type="match status" value="1"/>
</dbReference>
<evidence type="ECO:0000256" key="4">
    <source>
        <dbReference type="ARBA" id="ARBA00022989"/>
    </source>
</evidence>
<keyword evidence="3 6" id="KW-0812">Transmembrane</keyword>
<dbReference type="Pfam" id="PF00932">
    <property type="entry name" value="LTD"/>
    <property type="match status" value="1"/>
</dbReference>
<evidence type="ECO:0000256" key="5">
    <source>
        <dbReference type="ARBA" id="ARBA00023136"/>
    </source>
</evidence>
<dbReference type="AlphaFoldDB" id="A0A2W7N2C4"/>
<evidence type="ECO:0000256" key="3">
    <source>
        <dbReference type="ARBA" id="ARBA00022692"/>
    </source>
</evidence>
<dbReference type="Proteomes" id="UP000249239">
    <property type="component" value="Unassembled WGS sequence"/>
</dbReference>
<comment type="subcellular location">
    <subcellularLocation>
        <location evidence="1">Cell membrane</location>
    </subcellularLocation>
</comment>
<name>A0A2W7N2C4_9BACT</name>
<organism evidence="9 10">
    <name type="scientific">Breznakibacter xylanolyticus</name>
    <dbReference type="NCBI Taxonomy" id="990"/>
    <lineage>
        <taxon>Bacteria</taxon>
        <taxon>Pseudomonadati</taxon>
        <taxon>Bacteroidota</taxon>
        <taxon>Bacteroidia</taxon>
        <taxon>Marinilabiliales</taxon>
        <taxon>Marinilabiliaceae</taxon>
        <taxon>Breznakibacter</taxon>
    </lineage>
</organism>
<dbReference type="Pfam" id="PF04277">
    <property type="entry name" value="OAD_gamma"/>
    <property type="match status" value="1"/>
</dbReference>
<feature type="transmembrane region" description="Helical" evidence="6">
    <location>
        <begin position="193"/>
        <end position="214"/>
    </location>
</feature>
<keyword evidence="4 6" id="KW-1133">Transmembrane helix</keyword>
<dbReference type="Gene3D" id="2.60.40.1260">
    <property type="entry name" value="Lamin Tail domain"/>
    <property type="match status" value="1"/>
</dbReference>
<feature type="chain" id="PRO_5015936044" evidence="7">
    <location>
        <begin position="20"/>
        <end position="294"/>
    </location>
</feature>